<dbReference type="EMBL" id="AP014704">
    <property type="protein sequence ID" value="BAQ47258.1"/>
    <property type="molecule type" value="Genomic_DNA"/>
</dbReference>
<evidence type="ECO:0000313" key="3">
    <source>
        <dbReference type="Proteomes" id="UP000061432"/>
    </source>
</evidence>
<proteinExistence type="predicted"/>
<dbReference type="Proteomes" id="UP000061432">
    <property type="component" value="Chromosome"/>
</dbReference>
<gene>
    <name evidence="1" type="ORF">Maq22A_c21160</name>
    <name evidence="2" type="ORF">Maq22A_c22625</name>
</gene>
<protein>
    <submittedName>
        <fullName evidence="2">Uncharacterized protein</fullName>
    </submittedName>
</protein>
<dbReference type="KEGG" id="maqu:Maq22A_c21160"/>
<evidence type="ECO:0000313" key="2">
    <source>
        <dbReference type="EMBL" id="BAQ47503.1"/>
    </source>
</evidence>
<sequence length="79" mass="9032">MLAKHALSQLSYSPEWDALQRRDHRLTMVGLGRLERPTSPLSGVRSNHLSYRPVAGSRQRVRMMRKRNEDGASRLMGSD</sequence>
<reference evidence="3" key="2">
    <citation type="submission" date="2015-01" db="EMBL/GenBank/DDBJ databases">
        <title>Complete genome sequence of Methylobacterium aquaticum strain 22A.</title>
        <authorList>
            <person name="Tani A."/>
            <person name="Ogura Y."/>
            <person name="Hayashi T."/>
        </authorList>
    </citation>
    <scope>NUCLEOTIDE SEQUENCE [LARGE SCALE GENOMIC DNA]</scope>
    <source>
        <strain evidence="3">MA-22A</strain>
    </source>
</reference>
<dbReference type="KEGG" id="maqu:Maq22A_c22625"/>
<dbReference type="AlphaFoldDB" id="A0A0C6FG27"/>
<name>A0A0C6FG27_9HYPH</name>
<organism evidence="2 3">
    <name type="scientific">Methylobacterium aquaticum</name>
    <dbReference type="NCBI Taxonomy" id="270351"/>
    <lineage>
        <taxon>Bacteria</taxon>
        <taxon>Pseudomonadati</taxon>
        <taxon>Pseudomonadota</taxon>
        <taxon>Alphaproteobacteria</taxon>
        <taxon>Hyphomicrobiales</taxon>
        <taxon>Methylobacteriaceae</taxon>
        <taxon>Methylobacterium</taxon>
    </lineage>
</organism>
<evidence type="ECO:0000313" key="1">
    <source>
        <dbReference type="EMBL" id="BAQ47258.1"/>
    </source>
</evidence>
<accession>A0A0C6FG27</accession>
<dbReference type="EMBL" id="AP014704">
    <property type="protein sequence ID" value="BAQ47503.1"/>
    <property type="molecule type" value="Genomic_DNA"/>
</dbReference>
<reference evidence="2 3" key="1">
    <citation type="journal article" date="2015" name="Genome Announc.">
        <title>Complete Genome Sequence of Methylobacterium aquaticum Strain 22A, Isolated from Racomitrium japonicum Moss.</title>
        <authorList>
            <person name="Tani A."/>
            <person name="Ogura Y."/>
            <person name="Hayashi T."/>
            <person name="Kimbara K."/>
        </authorList>
    </citation>
    <scope>NUCLEOTIDE SEQUENCE [LARGE SCALE GENOMIC DNA]</scope>
    <source>
        <strain evidence="2 3">MA-22A</strain>
    </source>
</reference>